<proteinExistence type="inferred from homology"/>
<dbReference type="CDD" id="cd05797">
    <property type="entry name" value="Ribosomal_L10"/>
    <property type="match status" value="1"/>
</dbReference>
<keyword evidence="6" id="KW-0699">rRNA-binding</keyword>
<evidence type="ECO:0000256" key="6">
    <source>
        <dbReference type="HAMAP-Rule" id="MF_00362"/>
    </source>
</evidence>
<dbReference type="PROSITE" id="PS01109">
    <property type="entry name" value="RIBOSOMAL_L10"/>
    <property type="match status" value="1"/>
</dbReference>
<evidence type="ECO:0000256" key="4">
    <source>
        <dbReference type="ARBA" id="ARBA00023274"/>
    </source>
</evidence>
<dbReference type="Proteomes" id="UP000772812">
    <property type="component" value="Unassembled WGS sequence"/>
</dbReference>
<evidence type="ECO:0000313" key="7">
    <source>
        <dbReference type="EMBL" id="MBK3332401.1"/>
    </source>
</evidence>
<evidence type="ECO:0000256" key="1">
    <source>
        <dbReference type="ARBA" id="ARBA00002633"/>
    </source>
</evidence>
<evidence type="ECO:0000256" key="5">
    <source>
        <dbReference type="ARBA" id="ARBA00035202"/>
    </source>
</evidence>
<keyword evidence="3 6" id="KW-0689">Ribosomal protein</keyword>
<dbReference type="EMBL" id="JAACYA010000001">
    <property type="protein sequence ID" value="MBK3332401.1"/>
    <property type="molecule type" value="Genomic_DNA"/>
</dbReference>
<dbReference type="HAMAP" id="MF_00362">
    <property type="entry name" value="Ribosomal_uL10"/>
    <property type="match status" value="1"/>
</dbReference>
<comment type="caution">
    <text evidence="7">The sequence shown here is derived from an EMBL/GenBank/DDBJ whole genome shotgun (WGS) entry which is preliminary data.</text>
</comment>
<sequence>MSATEVRKSILKKQQLVDEIREKIDRAKLMVIFDFTGIDANAMADFRKEIRKKDAEIKVIKNTVLYRACNGTELYDKIDIFRGPSAVVFAYEDIVAAAKALKEFLKENESAKVKAGLVEGSYATPEKIEELASLPGREELLAQLFATMMAPVTNFVRVLNAVPQKAVMVLNAIKEEKEKQS</sequence>
<dbReference type="Pfam" id="PF00466">
    <property type="entry name" value="Ribosomal_L10"/>
    <property type="match status" value="1"/>
</dbReference>
<evidence type="ECO:0000256" key="2">
    <source>
        <dbReference type="ARBA" id="ARBA00008889"/>
    </source>
</evidence>
<keyword evidence="6" id="KW-0694">RNA-binding</keyword>
<organism evidence="7 8">
    <name type="scientific">Persephonella atlantica</name>
    <dbReference type="NCBI Taxonomy" id="2699429"/>
    <lineage>
        <taxon>Bacteria</taxon>
        <taxon>Pseudomonadati</taxon>
        <taxon>Aquificota</taxon>
        <taxon>Aquificia</taxon>
        <taxon>Aquificales</taxon>
        <taxon>Hydrogenothermaceae</taxon>
        <taxon>Persephonella</taxon>
    </lineage>
</organism>
<dbReference type="RefSeq" id="WP_200673770.1">
    <property type="nucleotide sequence ID" value="NZ_JAACYA010000001.1"/>
</dbReference>
<dbReference type="GO" id="GO:0005840">
    <property type="term" value="C:ribosome"/>
    <property type="evidence" value="ECO:0007669"/>
    <property type="project" value="UniProtKB-KW"/>
</dbReference>
<dbReference type="InterPro" id="IPR047865">
    <property type="entry name" value="Ribosomal_uL10_bac_type"/>
</dbReference>
<evidence type="ECO:0000256" key="3">
    <source>
        <dbReference type="ARBA" id="ARBA00022980"/>
    </source>
</evidence>
<name>A0ABS1GHJ0_9AQUI</name>
<comment type="function">
    <text evidence="1 6">Forms part of the ribosomal stalk, playing a central role in the interaction of the ribosome with GTP-bound translation factors.</text>
</comment>
<dbReference type="InterPro" id="IPR043141">
    <property type="entry name" value="Ribosomal_uL10-like_sf"/>
</dbReference>
<dbReference type="InterPro" id="IPR002363">
    <property type="entry name" value="Ribosomal_uL10_CS_bac"/>
</dbReference>
<dbReference type="Gene3D" id="6.10.250.290">
    <property type="match status" value="1"/>
</dbReference>
<dbReference type="PANTHER" id="PTHR11560">
    <property type="entry name" value="39S RIBOSOMAL PROTEIN L10, MITOCHONDRIAL"/>
    <property type="match status" value="1"/>
</dbReference>
<comment type="subunit">
    <text evidence="6">Part of the ribosomal stalk of the 50S ribosomal subunit. The N-terminus interacts with L11 and the large rRNA to form the base of the stalk. The C-terminus forms an elongated spine to which L12 dimers bind in a sequential fashion forming a multimeric L10(L12)X complex.</text>
</comment>
<dbReference type="NCBIfam" id="NF000955">
    <property type="entry name" value="PRK00099.1-1"/>
    <property type="match status" value="1"/>
</dbReference>
<accession>A0ABS1GHJ0</accession>
<dbReference type="InterPro" id="IPR001790">
    <property type="entry name" value="Ribosomal_uL10"/>
</dbReference>
<evidence type="ECO:0000313" key="8">
    <source>
        <dbReference type="Proteomes" id="UP000772812"/>
    </source>
</evidence>
<comment type="similarity">
    <text evidence="2 6">Belongs to the universal ribosomal protein uL10 family.</text>
</comment>
<keyword evidence="4 6" id="KW-0687">Ribonucleoprotein</keyword>
<gene>
    <name evidence="6" type="primary">rplJ</name>
    <name evidence="7" type="ORF">GWK41_04875</name>
</gene>
<dbReference type="SUPFAM" id="SSF160369">
    <property type="entry name" value="Ribosomal protein L10-like"/>
    <property type="match status" value="1"/>
</dbReference>
<reference evidence="7 8" key="1">
    <citation type="journal article" date="2021" name="Syst. Appl. Microbiol.">
        <title>Persephonella atlantica sp. nov.: How to adapt to physico-chemical gradients in high temperature hydrothermal habitats.</title>
        <authorList>
            <person name="Francois D.X."/>
            <person name="Godfroy A."/>
            <person name="Mathien C."/>
            <person name="Aube J."/>
            <person name="Cathalot C."/>
            <person name="Lesongeur F."/>
            <person name="L'Haridon S."/>
            <person name="Philippon X."/>
            <person name="Roussel E.G."/>
        </authorList>
    </citation>
    <scope>NUCLEOTIDE SEQUENCE [LARGE SCALE GENOMIC DNA]</scope>
    <source>
        <strain evidence="7 8">MO1340</strain>
    </source>
</reference>
<protein>
    <recommendedName>
        <fullName evidence="5 6">Large ribosomal subunit protein uL10</fullName>
    </recommendedName>
</protein>
<dbReference type="InterPro" id="IPR022973">
    <property type="entry name" value="Ribosomal_uL10_bac"/>
</dbReference>
<keyword evidence="8" id="KW-1185">Reference proteome</keyword>
<dbReference type="Gene3D" id="3.30.70.1730">
    <property type="match status" value="1"/>
</dbReference>